<feature type="domain" description="F-box" evidence="1">
    <location>
        <begin position="1"/>
        <end position="49"/>
    </location>
</feature>
<evidence type="ECO:0000313" key="2">
    <source>
        <dbReference type="EMBL" id="CRL21933.1"/>
    </source>
</evidence>
<gene>
    <name evidence="2" type="ORF">PCAMFM013_S006g000473</name>
</gene>
<protein>
    <submittedName>
        <fullName evidence="2">Cyclin-like F-box</fullName>
    </submittedName>
</protein>
<evidence type="ECO:0000259" key="1">
    <source>
        <dbReference type="PROSITE" id="PS50181"/>
    </source>
</evidence>
<reference evidence="2 3" key="1">
    <citation type="journal article" date="2014" name="Nat. Commun.">
        <title>Multiple recent horizontal transfers of a large genomic region in cheese making fungi.</title>
        <authorList>
            <person name="Cheeseman K."/>
            <person name="Ropars J."/>
            <person name="Renault P."/>
            <person name="Dupont J."/>
            <person name="Gouzy J."/>
            <person name="Branca A."/>
            <person name="Abraham A.L."/>
            <person name="Ceppi M."/>
            <person name="Conseiller E."/>
            <person name="Debuchy R."/>
            <person name="Malagnac F."/>
            <person name="Goarin A."/>
            <person name="Silar P."/>
            <person name="Lacoste S."/>
            <person name="Sallet E."/>
            <person name="Bensimon A."/>
            <person name="Giraud T."/>
            <person name="Brygoo Y."/>
        </authorList>
    </citation>
    <scope>NUCLEOTIDE SEQUENCE [LARGE SCALE GENOMIC DNA]</scope>
    <source>
        <strain evidence="3">FM 013</strain>
    </source>
</reference>
<dbReference type="STRING" id="1429867.A0A0G4P6H7"/>
<dbReference type="InterPro" id="IPR036047">
    <property type="entry name" value="F-box-like_dom_sf"/>
</dbReference>
<proteinExistence type="predicted"/>
<accession>A0A0G4P6H7</accession>
<dbReference type="EMBL" id="HG793139">
    <property type="protein sequence ID" value="CRL21933.1"/>
    <property type="molecule type" value="Genomic_DNA"/>
</dbReference>
<dbReference type="PROSITE" id="PS50181">
    <property type="entry name" value="FBOX"/>
    <property type="match status" value="1"/>
</dbReference>
<evidence type="ECO:0000313" key="3">
    <source>
        <dbReference type="Proteomes" id="UP000053732"/>
    </source>
</evidence>
<keyword evidence="3" id="KW-1185">Reference proteome</keyword>
<sequence>MSITSLPLELVHEICSYLQLSELQTLRLTDRNLYHQSLDTFSDRYFRSFRFLATSDGLRNLEEIAKVRFVRERVQELWMIPVIFEGTNRNKQRMSDYAVSSKSCERLRGVKFRDRYAKYQAMVKDNRNFMLSETFNTRLRKCIACFKKLDTIGLAHYTTPFLLDPRQQKVRFLGWRRLRDQMDFRFSPQGLARLRGPWMTKLVSLALLRLFQALGSQKIRKLHTCGADNYGDVLSEINLPQSQYDSLLSALGHLEDLRICTYFEKPIASDVVFGKPVGADVILKPHDATMVLTWFDLIIKVAPRLKVLAFSQGHYIGHDQPGLQFGELSRYIQFTQLKELHLHWIHLTSGALKSFLTTAKPTLSTFTLFAVILDDRTSTQSLLWKLLWDFFRDELSLQRFSMAKISCDHQQCLIRGLDDLTEPSDSAEFDVETAGISFSKWIDRLTPVILITGKGPWHIQREYQEEWFNEMIPTDRNSPNALPCTCEDRSEPCKYRCYR</sequence>
<organism evidence="2 3">
    <name type="scientific">Penicillium camemberti (strain FM 013)</name>
    <dbReference type="NCBI Taxonomy" id="1429867"/>
    <lineage>
        <taxon>Eukaryota</taxon>
        <taxon>Fungi</taxon>
        <taxon>Dikarya</taxon>
        <taxon>Ascomycota</taxon>
        <taxon>Pezizomycotina</taxon>
        <taxon>Eurotiomycetes</taxon>
        <taxon>Eurotiomycetidae</taxon>
        <taxon>Eurotiales</taxon>
        <taxon>Aspergillaceae</taxon>
        <taxon>Penicillium</taxon>
    </lineage>
</organism>
<name>A0A0G4P6H7_PENC3</name>
<dbReference type="InterPro" id="IPR001810">
    <property type="entry name" value="F-box_dom"/>
</dbReference>
<dbReference type="AlphaFoldDB" id="A0A0G4P6H7"/>
<dbReference type="Proteomes" id="UP000053732">
    <property type="component" value="Unassembled WGS sequence"/>
</dbReference>
<dbReference type="SUPFAM" id="SSF81383">
    <property type="entry name" value="F-box domain"/>
    <property type="match status" value="1"/>
</dbReference>